<comment type="caution">
    <text evidence="3">The sequence shown here is derived from an EMBL/GenBank/DDBJ whole genome shotgun (WGS) entry which is preliminary data.</text>
</comment>
<dbReference type="OrthoDB" id="2799352at2759"/>
<dbReference type="AlphaFoldDB" id="A0A9W8JNJ4"/>
<protein>
    <recommendedName>
        <fullName evidence="2">DEAD/DEAH-box helicase domain-containing protein</fullName>
    </recommendedName>
</protein>
<keyword evidence="4" id="KW-1185">Reference proteome</keyword>
<feature type="domain" description="DEAD/DEAH-box helicase" evidence="2">
    <location>
        <begin position="561"/>
        <end position="626"/>
    </location>
</feature>
<dbReference type="Gene3D" id="3.40.50.300">
    <property type="entry name" value="P-loop containing nucleotide triphosphate hydrolases"/>
    <property type="match status" value="1"/>
</dbReference>
<gene>
    <name evidence="3" type="ORF">NLJ89_g11871</name>
</gene>
<evidence type="ECO:0000256" key="1">
    <source>
        <dbReference type="SAM" id="MobiDB-lite"/>
    </source>
</evidence>
<dbReference type="EMBL" id="JANKHO010003149">
    <property type="protein sequence ID" value="KAJ3485759.1"/>
    <property type="molecule type" value="Genomic_DNA"/>
</dbReference>
<name>A0A9W8JNJ4_9AGAR</name>
<dbReference type="Pfam" id="PF00270">
    <property type="entry name" value="DEAD"/>
    <property type="match status" value="1"/>
</dbReference>
<dbReference type="InterPro" id="IPR027417">
    <property type="entry name" value="P-loop_NTPase"/>
</dbReference>
<dbReference type="GO" id="GO:0003676">
    <property type="term" value="F:nucleic acid binding"/>
    <property type="evidence" value="ECO:0007669"/>
    <property type="project" value="InterPro"/>
</dbReference>
<organism evidence="3 4">
    <name type="scientific">Agrocybe chaxingu</name>
    <dbReference type="NCBI Taxonomy" id="84603"/>
    <lineage>
        <taxon>Eukaryota</taxon>
        <taxon>Fungi</taxon>
        <taxon>Dikarya</taxon>
        <taxon>Basidiomycota</taxon>
        <taxon>Agaricomycotina</taxon>
        <taxon>Agaricomycetes</taxon>
        <taxon>Agaricomycetidae</taxon>
        <taxon>Agaricales</taxon>
        <taxon>Agaricineae</taxon>
        <taxon>Strophariaceae</taxon>
        <taxon>Agrocybe</taxon>
    </lineage>
</organism>
<dbReference type="SUPFAM" id="SSF52540">
    <property type="entry name" value="P-loop containing nucleoside triphosphate hydrolases"/>
    <property type="match status" value="1"/>
</dbReference>
<dbReference type="InterPro" id="IPR011545">
    <property type="entry name" value="DEAD/DEAH_box_helicase_dom"/>
</dbReference>
<proteinExistence type="predicted"/>
<dbReference type="GO" id="GO:0005524">
    <property type="term" value="F:ATP binding"/>
    <property type="evidence" value="ECO:0007669"/>
    <property type="project" value="InterPro"/>
</dbReference>
<evidence type="ECO:0000313" key="4">
    <source>
        <dbReference type="Proteomes" id="UP001148786"/>
    </source>
</evidence>
<feature type="region of interest" description="Disordered" evidence="1">
    <location>
        <begin position="477"/>
        <end position="536"/>
    </location>
</feature>
<evidence type="ECO:0000259" key="2">
    <source>
        <dbReference type="Pfam" id="PF00270"/>
    </source>
</evidence>
<dbReference type="Proteomes" id="UP001148786">
    <property type="component" value="Unassembled WGS sequence"/>
</dbReference>
<reference evidence="3" key="1">
    <citation type="submission" date="2022-07" db="EMBL/GenBank/DDBJ databases">
        <title>Genome Sequence of Agrocybe chaxingu.</title>
        <authorList>
            <person name="Buettner E."/>
        </authorList>
    </citation>
    <scope>NUCLEOTIDE SEQUENCE</scope>
    <source>
        <strain evidence="3">MP-N11</strain>
    </source>
</reference>
<sequence length="651" mass="73052">MHYHIRGAMLYEAYRNLAAFDNDPIRAVEHEALPNLRPGALSPYNACVDYQRFASALALNANTPPTTRVSEDGYHISFREHTLHVPTWRQGMARLEQEVAAELDTLCYGGDFGLSIPDNVPDDWTNETRGYSWLSNASFLPEPRPLLKAMLEDPSLRLATLTSEGKLDMNTAAMWEVLGRCASIVSKLEVLTLTSPGQSPRITEFVEHKIANSTRPRTVFRDRGDLWLATRRTKTENQVSKETFLPIKCHPRLARLLERYLLIVRPLERDLAYCLKGQEAYNLYSEYLWVKNCRLTTADEFYRSFPVFARDYCGVDVGVREYRQLCVEIGRVYLGSEFEVKEEDIDVLSAQMGHSARVAQQHYATEVGHLPSMSSDLLLRYGRISEAWWEVTGFKPNAPPLLPLRSRQRLRETSASTSNDHVCGTSIAAGPSMAAPAFDASSLAAMLTSTIVAEVQKVKLDLRTYVREAVAEALPTQQHIDAPLPHAAYAPPPPPPSHQPASSSAPELPTEQPDDFACHHMDIYGDDTSSTDDKEPETKEYLLTLLRSHFADVDDPQFKSPQQMQAVEEAVSRRRNFVAVLPTGAGKSLTFTLPPFNNEDGYHNYIVIPNKALLVDQLEKARNVGLRCFEWKAASRRHVPDGTQLVLGVRG</sequence>
<evidence type="ECO:0000313" key="3">
    <source>
        <dbReference type="EMBL" id="KAJ3485759.1"/>
    </source>
</evidence>
<accession>A0A9W8JNJ4</accession>